<dbReference type="InterPro" id="IPR027417">
    <property type="entry name" value="P-loop_NTPase"/>
</dbReference>
<reference evidence="2" key="1">
    <citation type="submission" date="2020-05" db="EMBL/GenBank/DDBJ databases">
        <authorList>
            <person name="Chiriac C."/>
            <person name="Salcher M."/>
            <person name="Ghai R."/>
            <person name="Kavagutti S V."/>
        </authorList>
    </citation>
    <scope>NUCLEOTIDE SEQUENCE</scope>
</reference>
<dbReference type="GO" id="GO:0016887">
    <property type="term" value="F:ATP hydrolysis activity"/>
    <property type="evidence" value="ECO:0007669"/>
    <property type="project" value="TreeGrafter"/>
</dbReference>
<dbReference type="InterPro" id="IPR050625">
    <property type="entry name" value="ParA/MinD_ATPase"/>
</dbReference>
<dbReference type="InterPro" id="IPR059050">
    <property type="entry name" value="Rv3660c_N"/>
</dbReference>
<proteinExistence type="predicted"/>
<accession>A0A6J7QRZ1</accession>
<dbReference type="GO" id="GO:0009898">
    <property type="term" value="C:cytoplasmic side of plasma membrane"/>
    <property type="evidence" value="ECO:0007669"/>
    <property type="project" value="TreeGrafter"/>
</dbReference>
<dbReference type="SUPFAM" id="SSF52540">
    <property type="entry name" value="P-loop containing nucleoside triphosphate hydrolases"/>
    <property type="match status" value="1"/>
</dbReference>
<protein>
    <submittedName>
        <fullName evidence="2">Unannotated protein</fullName>
    </submittedName>
</protein>
<dbReference type="Pfam" id="PF26563">
    <property type="entry name" value="Rv3660c_N"/>
    <property type="match status" value="1"/>
</dbReference>
<dbReference type="GO" id="GO:0051782">
    <property type="term" value="P:negative regulation of cell division"/>
    <property type="evidence" value="ECO:0007669"/>
    <property type="project" value="TreeGrafter"/>
</dbReference>
<organism evidence="2">
    <name type="scientific">freshwater metagenome</name>
    <dbReference type="NCBI Taxonomy" id="449393"/>
    <lineage>
        <taxon>unclassified sequences</taxon>
        <taxon>metagenomes</taxon>
        <taxon>ecological metagenomes</taxon>
    </lineage>
</organism>
<dbReference type="InterPro" id="IPR022521">
    <property type="entry name" value="Rv3660c"/>
</dbReference>
<gene>
    <name evidence="2" type="ORF">UFOPK3992_01678</name>
</gene>
<dbReference type="GO" id="GO:0005524">
    <property type="term" value="F:ATP binding"/>
    <property type="evidence" value="ECO:0007669"/>
    <property type="project" value="TreeGrafter"/>
</dbReference>
<dbReference type="GO" id="GO:0005829">
    <property type="term" value="C:cytosol"/>
    <property type="evidence" value="ECO:0007669"/>
    <property type="project" value="TreeGrafter"/>
</dbReference>
<dbReference type="AlphaFoldDB" id="A0A6J7QRZ1"/>
<dbReference type="PANTHER" id="PTHR43384:SF11">
    <property type="entry name" value="SEPTUM SITE DETERMINING PROTEIN"/>
    <property type="match status" value="1"/>
</dbReference>
<feature type="domain" description="Rv3660c-like CheY-like N-terminal" evidence="1">
    <location>
        <begin position="29"/>
        <end position="137"/>
    </location>
</feature>
<dbReference type="NCBIfam" id="TIGR03815">
    <property type="entry name" value="CpaE_hom_Actino"/>
    <property type="match status" value="1"/>
</dbReference>
<evidence type="ECO:0000259" key="1">
    <source>
        <dbReference type="Pfam" id="PF26563"/>
    </source>
</evidence>
<dbReference type="PANTHER" id="PTHR43384">
    <property type="entry name" value="SEPTUM SITE-DETERMINING PROTEIN MIND HOMOLOG, CHLOROPLASTIC-RELATED"/>
    <property type="match status" value="1"/>
</dbReference>
<evidence type="ECO:0000313" key="2">
    <source>
        <dbReference type="EMBL" id="CAB5020437.1"/>
    </source>
</evidence>
<name>A0A6J7QRZ1_9ZZZZ</name>
<dbReference type="Gene3D" id="3.40.50.300">
    <property type="entry name" value="P-loop containing nucleotide triphosphate hydrolases"/>
    <property type="match status" value="1"/>
</dbReference>
<dbReference type="EMBL" id="CAFBOZ010000281">
    <property type="protein sequence ID" value="CAB5020437.1"/>
    <property type="molecule type" value="Genomic_DNA"/>
</dbReference>
<sequence>MWRSRPAPLNTPTRTTRYDATPAARTLVVTANATLLDDLLRLAAAASVEVEVAAHAQAAARSWQRAPQGVVGADLLDAVITTAPRRRSGVLVAHSTTPGADVEPSLWRRAVEVGAEHVVSLPQGETWLVARLAEGASGARTLAPLLVFMGGRGGAGTSTVAASVALRAARSMGPAALIDLDPWGGGLDLMLGIEESNGLRWPELSQTVGRVAPEALIEALPRVEQLSVLSWDRGAVVDLPPTAVSSVLDGALRGFELVVADLARTPCDAGAEALRRASALVVVVPREIRAVAATQRLLRAMSGHSAPVWLVTRGPGHSGLDAIEVASALELELIADLRHDPRIAAAVERAEPLVDRGPLAHVADAVLAMLQASERAA</sequence>